<dbReference type="EMBL" id="AP027729">
    <property type="protein sequence ID" value="BDZ40821.1"/>
    <property type="molecule type" value="Genomic_DNA"/>
</dbReference>
<sequence length="40" mass="4431">MAKYDKGRRQSREVGSITCPLIKPVLTASQIEAIKREAEG</sequence>
<name>A0ABM8FYR9_9CELL</name>
<proteinExistence type="predicted"/>
<dbReference type="RefSeq" id="WP_286218149.1">
    <property type="nucleotide sequence ID" value="NZ_AP027729.1"/>
</dbReference>
<evidence type="ECO:0000313" key="1">
    <source>
        <dbReference type="EMBL" id="BDZ40821.1"/>
    </source>
</evidence>
<evidence type="ECO:0000313" key="2">
    <source>
        <dbReference type="Proteomes" id="UP001321475"/>
    </source>
</evidence>
<keyword evidence="2" id="KW-1185">Reference proteome</keyword>
<accession>A0ABM8FYR9</accession>
<dbReference type="Proteomes" id="UP001321475">
    <property type="component" value="Chromosome"/>
</dbReference>
<protein>
    <submittedName>
        <fullName evidence="1">Uncharacterized protein</fullName>
    </submittedName>
</protein>
<reference evidence="2" key="1">
    <citation type="journal article" date="2019" name="Int. J. Syst. Evol. Microbiol.">
        <title>The Global Catalogue of Microorganisms (GCM) 10K type strain sequencing project: providing services to taxonomists for standard genome sequencing and annotation.</title>
        <authorList>
            <consortium name="The Broad Institute Genomics Platform"/>
            <consortium name="The Broad Institute Genome Sequencing Center for Infectious Disease"/>
            <person name="Wu L."/>
            <person name="Ma J."/>
        </authorList>
    </citation>
    <scope>NUCLEOTIDE SEQUENCE [LARGE SCALE GENOMIC DNA]</scope>
    <source>
        <strain evidence="2">NBRC 108565</strain>
    </source>
</reference>
<gene>
    <name evidence="1" type="ORF">GCM10025865_01200</name>
</gene>
<organism evidence="1 2">
    <name type="scientific">Paraoerskovia sediminicola</name>
    <dbReference type="NCBI Taxonomy" id="1138587"/>
    <lineage>
        <taxon>Bacteria</taxon>
        <taxon>Bacillati</taxon>
        <taxon>Actinomycetota</taxon>
        <taxon>Actinomycetes</taxon>
        <taxon>Micrococcales</taxon>
        <taxon>Cellulomonadaceae</taxon>
        <taxon>Paraoerskovia</taxon>
    </lineage>
</organism>